<dbReference type="Pfam" id="PF00019">
    <property type="entry name" value="TGF_beta"/>
    <property type="match status" value="1"/>
</dbReference>
<feature type="non-terminal residue" evidence="6">
    <location>
        <position position="1"/>
    </location>
</feature>
<evidence type="ECO:0000259" key="5">
    <source>
        <dbReference type="PROSITE" id="PS51362"/>
    </source>
</evidence>
<dbReference type="Proteomes" id="UP000215902">
    <property type="component" value="Unassembled WGS sequence"/>
</dbReference>
<comment type="similarity">
    <text evidence="2 4">Belongs to the TGF-beta family.</text>
</comment>
<evidence type="ECO:0000256" key="4">
    <source>
        <dbReference type="RuleBase" id="RU000354"/>
    </source>
</evidence>
<dbReference type="Gene3D" id="2.10.90.10">
    <property type="entry name" value="Cystine-knot cytokines"/>
    <property type="match status" value="1"/>
</dbReference>
<dbReference type="CDD" id="cd08698">
    <property type="entry name" value="TGF_beta_SF"/>
    <property type="match status" value="1"/>
</dbReference>
<dbReference type="OrthoDB" id="5948587at2759"/>
<evidence type="ECO:0000256" key="1">
    <source>
        <dbReference type="ARBA" id="ARBA00004613"/>
    </source>
</evidence>
<dbReference type="PROSITE" id="PS51362">
    <property type="entry name" value="TGF_BETA_2"/>
    <property type="match status" value="1"/>
</dbReference>
<evidence type="ECO:0000256" key="2">
    <source>
        <dbReference type="ARBA" id="ARBA00006656"/>
    </source>
</evidence>
<dbReference type="InterPro" id="IPR029034">
    <property type="entry name" value="Cystine-knot_cytokine"/>
</dbReference>
<feature type="domain" description="TGF-beta family profile" evidence="5">
    <location>
        <begin position="430"/>
        <end position="560"/>
    </location>
</feature>
<evidence type="ECO:0000313" key="6">
    <source>
        <dbReference type="EMBL" id="PAA56494.1"/>
    </source>
</evidence>
<dbReference type="AlphaFoldDB" id="A0A267E6F5"/>
<dbReference type="PANTHER" id="PTHR11848">
    <property type="entry name" value="TGF-BETA FAMILY"/>
    <property type="match status" value="1"/>
</dbReference>
<comment type="caution">
    <text evidence="6">The sequence shown here is derived from an EMBL/GenBank/DDBJ whole genome shotgun (WGS) entry which is preliminary data.</text>
</comment>
<organism evidence="6 7">
    <name type="scientific">Macrostomum lignano</name>
    <dbReference type="NCBI Taxonomy" id="282301"/>
    <lineage>
        <taxon>Eukaryota</taxon>
        <taxon>Metazoa</taxon>
        <taxon>Spiralia</taxon>
        <taxon>Lophotrochozoa</taxon>
        <taxon>Platyhelminthes</taxon>
        <taxon>Rhabditophora</taxon>
        <taxon>Macrostomorpha</taxon>
        <taxon>Macrostomida</taxon>
        <taxon>Macrostomidae</taxon>
        <taxon>Macrostomum</taxon>
    </lineage>
</organism>
<dbReference type="InterPro" id="IPR015615">
    <property type="entry name" value="TGF-beta-rel"/>
</dbReference>
<keyword evidence="4" id="KW-0339">Growth factor</keyword>
<keyword evidence="3" id="KW-0964">Secreted</keyword>
<dbReference type="InterPro" id="IPR001839">
    <property type="entry name" value="TGF-b_C"/>
</dbReference>
<dbReference type="SMART" id="SM00204">
    <property type="entry name" value="TGFB"/>
    <property type="match status" value="1"/>
</dbReference>
<protein>
    <recommendedName>
        <fullName evidence="5">TGF-beta family profile domain-containing protein</fullName>
    </recommendedName>
</protein>
<dbReference type="EMBL" id="NIVC01002615">
    <property type="protein sequence ID" value="PAA56494.1"/>
    <property type="molecule type" value="Genomic_DNA"/>
</dbReference>
<dbReference type="GO" id="GO:0008083">
    <property type="term" value="F:growth factor activity"/>
    <property type="evidence" value="ECO:0007669"/>
    <property type="project" value="UniProtKB-KW"/>
</dbReference>
<dbReference type="GO" id="GO:0005615">
    <property type="term" value="C:extracellular space"/>
    <property type="evidence" value="ECO:0007669"/>
    <property type="project" value="TreeGrafter"/>
</dbReference>
<proteinExistence type="inferred from homology"/>
<name>A0A267E6F5_9PLAT</name>
<evidence type="ECO:0000313" key="7">
    <source>
        <dbReference type="Proteomes" id="UP000215902"/>
    </source>
</evidence>
<dbReference type="GO" id="GO:0005125">
    <property type="term" value="F:cytokine activity"/>
    <property type="evidence" value="ECO:0007669"/>
    <property type="project" value="TreeGrafter"/>
</dbReference>
<dbReference type="SUPFAM" id="SSF57501">
    <property type="entry name" value="Cystine-knot cytokines"/>
    <property type="match status" value="1"/>
</dbReference>
<keyword evidence="7" id="KW-1185">Reference proteome</keyword>
<sequence>LGLVEPSLQPQSVSICDCLPPCPLRAPLSSINANTSWVPIVYKNSTSWRPRRGPTALTLVPLVRRFVLFVRPNLSRIRTQKVMSLSSRCLCLAAAICLCGCLLCADSAPAPTTFATPEPLVSSSTEEDAVSFLHKEFYSNAGTTKDGRVISDIIREELRRINLKYEGLSNMTVSTWRKFLRDAYMGVYLKQQSMSDRVTNLLYENLGISKGDVLLDVSEKEDLLTRIPDAILTRVYKWNARPMTRKFEESIFIGTPKTIQDLAGREHHGWSFIIDRSISEQRITKLSMSVHLTPKSRPLVKAMRISVYQLSNASDTLLSPGATRTKNVILSAAAMDEISVDFSADVKPIITKFFSPQSGDQIELFFLIECPQCKTKSDLNVAYLVMDCKVRIRETTGPEDQQNDRQKREASREPWPFEVAAASLFNNVTSSKDITKTQKCILEKMRMRHGQVSCCMMDFTYDLIHQSAVLAPRQLQINYCTGECHGQSEVNNAHSSLLQIFSHSQTSQLSHATREEISLCCVANTYRDFQVLTVVRKPGGGSNVQLKTIKDLSAETCTCA</sequence>
<comment type="subcellular location">
    <subcellularLocation>
        <location evidence="1">Secreted</location>
    </subcellularLocation>
</comment>
<gene>
    <name evidence="6" type="ORF">BOX15_Mlig031504g2</name>
</gene>
<accession>A0A267E6F5</accession>
<reference evidence="6 7" key="1">
    <citation type="submission" date="2017-06" db="EMBL/GenBank/DDBJ databases">
        <title>A platform for efficient transgenesis in Macrostomum lignano, a flatworm model organism for stem cell research.</title>
        <authorList>
            <person name="Berezikov E."/>
        </authorList>
    </citation>
    <scope>NUCLEOTIDE SEQUENCE [LARGE SCALE GENOMIC DNA]</scope>
    <source>
        <strain evidence="6">DV1</strain>
        <tissue evidence="6">Whole organism</tissue>
    </source>
</reference>
<evidence type="ECO:0000256" key="3">
    <source>
        <dbReference type="ARBA" id="ARBA00022525"/>
    </source>
</evidence>